<organism evidence="2 3">
    <name type="scientific">Clostridium punense</name>
    <dbReference type="NCBI Taxonomy" id="1054297"/>
    <lineage>
        <taxon>Bacteria</taxon>
        <taxon>Bacillati</taxon>
        <taxon>Bacillota</taxon>
        <taxon>Clostridia</taxon>
        <taxon>Eubacteriales</taxon>
        <taxon>Clostridiaceae</taxon>
        <taxon>Clostridium</taxon>
    </lineage>
</organism>
<evidence type="ECO:0000256" key="1">
    <source>
        <dbReference type="SAM" id="Phobius"/>
    </source>
</evidence>
<dbReference type="RefSeq" id="WP_021282182.1">
    <property type="nucleotide sequence ID" value="NZ_JAGGLL010000043.1"/>
</dbReference>
<gene>
    <name evidence="2" type="ORF">J2Z44_003797</name>
</gene>
<accession>A0ABS4K840</accession>
<keyword evidence="1" id="KW-1133">Transmembrane helix</keyword>
<feature type="transmembrane region" description="Helical" evidence="1">
    <location>
        <begin position="6"/>
        <end position="23"/>
    </location>
</feature>
<keyword evidence="1" id="KW-0472">Membrane</keyword>
<keyword evidence="3" id="KW-1185">Reference proteome</keyword>
<proteinExistence type="predicted"/>
<reference evidence="2 3" key="1">
    <citation type="submission" date="2021-03" db="EMBL/GenBank/DDBJ databases">
        <title>Genomic Encyclopedia of Type Strains, Phase IV (KMG-IV): sequencing the most valuable type-strain genomes for metagenomic binning, comparative biology and taxonomic classification.</title>
        <authorList>
            <person name="Goeker M."/>
        </authorList>
    </citation>
    <scope>NUCLEOTIDE SEQUENCE [LARGE SCALE GENOMIC DNA]</scope>
    <source>
        <strain evidence="2 3">DSM 28650</strain>
    </source>
</reference>
<evidence type="ECO:0000313" key="3">
    <source>
        <dbReference type="Proteomes" id="UP001519308"/>
    </source>
</evidence>
<sequence>MKNWVKGLIISMLIITIGGMYYFKNIYNSEELKTLKSNDYIYTAMEGINTKLPTMMVLSTST</sequence>
<dbReference type="Proteomes" id="UP001519308">
    <property type="component" value="Unassembled WGS sequence"/>
</dbReference>
<dbReference type="EMBL" id="JAGGLL010000043">
    <property type="protein sequence ID" value="MBP2023952.1"/>
    <property type="molecule type" value="Genomic_DNA"/>
</dbReference>
<keyword evidence="1" id="KW-0812">Transmembrane</keyword>
<evidence type="ECO:0000313" key="2">
    <source>
        <dbReference type="EMBL" id="MBP2023952.1"/>
    </source>
</evidence>
<protein>
    <submittedName>
        <fullName evidence="2">Radical SAM superfamily enzyme</fullName>
    </submittedName>
</protein>
<name>A0ABS4K840_9CLOT</name>
<comment type="caution">
    <text evidence="2">The sequence shown here is derived from an EMBL/GenBank/DDBJ whole genome shotgun (WGS) entry which is preliminary data.</text>
</comment>